<dbReference type="AlphaFoldDB" id="A0A1U7CZ32"/>
<keyword evidence="6" id="KW-1185">Reference proteome</keyword>
<comment type="similarity">
    <text evidence="1">Belongs to the polyphosphate kinase 2 (PPK2) family. Class I subfamily.</text>
</comment>
<dbReference type="PANTHER" id="PTHR34383">
    <property type="entry name" value="POLYPHOSPHATE:AMP PHOSPHOTRANSFERASE-RELATED"/>
    <property type="match status" value="1"/>
</dbReference>
<feature type="domain" description="Polyphosphate kinase-2-related" evidence="4">
    <location>
        <begin position="40"/>
        <end position="274"/>
    </location>
</feature>
<dbReference type="SUPFAM" id="SSF52540">
    <property type="entry name" value="P-loop containing nucleoside triphosphate hydrolases"/>
    <property type="match status" value="1"/>
</dbReference>
<dbReference type="KEGG" id="pbor:BSF38_05763"/>
<dbReference type="Proteomes" id="UP000186309">
    <property type="component" value="Chromosome"/>
</dbReference>
<dbReference type="PIRSF" id="PIRSF028756">
    <property type="entry name" value="PPK2_prd"/>
    <property type="match status" value="1"/>
</dbReference>
<dbReference type="InterPro" id="IPR016898">
    <property type="entry name" value="Polyphosphate_phosphotransfera"/>
</dbReference>
<evidence type="ECO:0000313" key="6">
    <source>
        <dbReference type="Proteomes" id="UP000186309"/>
    </source>
</evidence>
<evidence type="ECO:0000256" key="3">
    <source>
        <dbReference type="ARBA" id="ARBA00022777"/>
    </source>
</evidence>
<evidence type="ECO:0000256" key="2">
    <source>
        <dbReference type="ARBA" id="ARBA00022679"/>
    </source>
</evidence>
<sequence length="306" mass="35498">MMTPNEIVAMCRVDHDKTFRLEDHDPAWAGDPDIAKDQRKKFAEESLTQNVSDLAEAQDRLYAADSWSLLIIFQAMDAAGKDGTIKHVMSGVNPQGCQVFSFKHPSAEELDHNFLWRYTKALPERGRIGIFNRSYYEEVLVVRVHPELVHAERIPGSKLNDDFWDDRFEDINALERHLSRNGTRVLKFFLNLSKKEQRKRFLKRLDDPSKNWKFSADDLSERGHWDDYMKAYEETIRATSTKWAPWHVIPADHKWVARSIVAQTIVQAVEALDPKYPQVVPEHLETIKAAKQQLEAEGKDKDKNKD</sequence>
<proteinExistence type="inferred from homology"/>
<dbReference type="InterPro" id="IPR022488">
    <property type="entry name" value="PPK2-related"/>
</dbReference>
<dbReference type="InterPro" id="IPR027417">
    <property type="entry name" value="P-loop_NTPase"/>
</dbReference>
<dbReference type="EMBL" id="CP019082">
    <property type="protein sequence ID" value="APW64171.1"/>
    <property type="molecule type" value="Genomic_DNA"/>
</dbReference>
<evidence type="ECO:0000256" key="1">
    <source>
        <dbReference type="ARBA" id="ARBA00009924"/>
    </source>
</evidence>
<dbReference type="Gene3D" id="3.40.50.300">
    <property type="entry name" value="P-loop containing nucleotide triphosphate hydrolases"/>
    <property type="match status" value="1"/>
</dbReference>
<evidence type="ECO:0000259" key="4">
    <source>
        <dbReference type="Pfam" id="PF03976"/>
    </source>
</evidence>
<dbReference type="RefSeq" id="WP_076350439.1">
    <property type="nucleotide sequence ID" value="NZ_CP019082.1"/>
</dbReference>
<keyword evidence="2" id="KW-0808">Transferase</keyword>
<dbReference type="GO" id="GO:0006797">
    <property type="term" value="P:polyphosphate metabolic process"/>
    <property type="evidence" value="ECO:0007669"/>
    <property type="project" value="InterPro"/>
</dbReference>
<evidence type="ECO:0000313" key="5">
    <source>
        <dbReference type="EMBL" id="APW64171.1"/>
    </source>
</evidence>
<dbReference type="STRING" id="1387353.BSF38_05763"/>
<organism evidence="5 6">
    <name type="scientific">Paludisphaera borealis</name>
    <dbReference type="NCBI Taxonomy" id="1387353"/>
    <lineage>
        <taxon>Bacteria</taxon>
        <taxon>Pseudomonadati</taxon>
        <taxon>Planctomycetota</taxon>
        <taxon>Planctomycetia</taxon>
        <taxon>Isosphaerales</taxon>
        <taxon>Isosphaeraceae</taxon>
        <taxon>Paludisphaera</taxon>
    </lineage>
</organism>
<gene>
    <name evidence="5" type="ORF">BSF38_05763</name>
</gene>
<dbReference type="InterPro" id="IPR022300">
    <property type="entry name" value="PPK2-rel_1"/>
</dbReference>
<dbReference type="GO" id="GO:0008976">
    <property type="term" value="F:polyphosphate kinase activity"/>
    <property type="evidence" value="ECO:0007669"/>
    <property type="project" value="InterPro"/>
</dbReference>
<protein>
    <recommendedName>
        <fullName evidence="4">Polyphosphate kinase-2-related domain-containing protein</fullName>
    </recommendedName>
</protein>
<dbReference type="PANTHER" id="PTHR34383:SF3">
    <property type="entry name" value="POLYPHOSPHATE:AMP PHOSPHOTRANSFERASE"/>
    <property type="match status" value="1"/>
</dbReference>
<dbReference type="NCBIfam" id="TIGR03709">
    <property type="entry name" value="PPK2_rel_1"/>
    <property type="match status" value="1"/>
</dbReference>
<name>A0A1U7CZ32_9BACT</name>
<keyword evidence="3" id="KW-0418">Kinase</keyword>
<accession>A0A1U7CZ32</accession>
<reference evidence="6" key="1">
    <citation type="submission" date="2016-12" db="EMBL/GenBank/DDBJ databases">
        <title>Comparative genomics of four Isosphaeraceae planctomycetes: a common pool of plasmids and glycoside hydrolase genes.</title>
        <authorList>
            <person name="Ivanova A."/>
        </authorList>
    </citation>
    <scope>NUCLEOTIDE SEQUENCE [LARGE SCALE GENOMIC DNA]</scope>
    <source>
        <strain evidence="6">PX4</strain>
    </source>
</reference>
<dbReference type="Pfam" id="PF03976">
    <property type="entry name" value="PPK2"/>
    <property type="match status" value="1"/>
</dbReference>